<name>A0A9K3DFB6_9EUKA</name>
<reference evidence="1 2" key="1">
    <citation type="journal article" date="2018" name="PLoS ONE">
        <title>The draft genome of Kipferlia bialata reveals reductive genome evolution in fornicate parasites.</title>
        <authorList>
            <person name="Tanifuji G."/>
            <person name="Takabayashi S."/>
            <person name="Kume K."/>
            <person name="Takagi M."/>
            <person name="Nakayama T."/>
            <person name="Kamikawa R."/>
            <person name="Inagaki Y."/>
            <person name="Hashimoto T."/>
        </authorList>
    </citation>
    <scope>NUCLEOTIDE SEQUENCE [LARGE SCALE GENOMIC DNA]</scope>
    <source>
        <strain evidence="1">NY0173</strain>
    </source>
</reference>
<organism evidence="1 2">
    <name type="scientific">Kipferlia bialata</name>
    <dbReference type="NCBI Taxonomy" id="797122"/>
    <lineage>
        <taxon>Eukaryota</taxon>
        <taxon>Metamonada</taxon>
        <taxon>Carpediemonas-like organisms</taxon>
        <taxon>Kipferlia</taxon>
    </lineage>
</organism>
<evidence type="ECO:0000313" key="2">
    <source>
        <dbReference type="Proteomes" id="UP000265618"/>
    </source>
</evidence>
<comment type="caution">
    <text evidence="1">The sequence shown here is derived from an EMBL/GenBank/DDBJ whole genome shotgun (WGS) entry which is preliminary data.</text>
</comment>
<dbReference type="Proteomes" id="UP000265618">
    <property type="component" value="Unassembled WGS sequence"/>
</dbReference>
<feature type="non-terminal residue" evidence="1">
    <location>
        <position position="84"/>
    </location>
</feature>
<feature type="non-terminal residue" evidence="1">
    <location>
        <position position="1"/>
    </location>
</feature>
<proteinExistence type="predicted"/>
<sequence length="84" mass="9522">ERERDIRHERQAMQQGRPHSLPLLDAAIQLLGVMSMDTRQTEIMVSGGLLKELNQTLITLLGASLYGMVCDTLDLVLRVCMDRR</sequence>
<evidence type="ECO:0000313" key="1">
    <source>
        <dbReference type="EMBL" id="GIQ92959.1"/>
    </source>
</evidence>
<keyword evidence="2" id="KW-1185">Reference proteome</keyword>
<protein>
    <submittedName>
        <fullName evidence="1">Uncharacterized protein</fullName>
    </submittedName>
</protein>
<dbReference type="AlphaFoldDB" id="A0A9K3DFB6"/>
<accession>A0A9K3DFB6</accession>
<gene>
    <name evidence="1" type="ORF">KIPB_017063</name>
</gene>
<dbReference type="EMBL" id="BDIP01011039">
    <property type="protein sequence ID" value="GIQ92959.1"/>
    <property type="molecule type" value="Genomic_DNA"/>
</dbReference>